<dbReference type="EMBL" id="JAUSWO010000001">
    <property type="protein sequence ID" value="MDQ0513881.1"/>
    <property type="molecule type" value="Genomic_DNA"/>
</dbReference>
<proteinExistence type="predicted"/>
<evidence type="ECO:0000259" key="1">
    <source>
        <dbReference type="PROSITE" id="PS51071"/>
    </source>
</evidence>
<reference evidence="2" key="1">
    <citation type="submission" date="2023-07" db="EMBL/GenBank/DDBJ databases">
        <title>Genomic Encyclopedia of Type Strains, Phase IV (KMG-IV): sequencing the most valuable type-strain genomes for metagenomic binning, comparative biology and taxonomic classification.</title>
        <authorList>
            <person name="Goeker M."/>
        </authorList>
    </citation>
    <scope>NUCLEOTIDE SEQUENCE [LARGE SCALE GENOMIC DNA]</scope>
    <source>
        <strain evidence="2">DSM 21204</strain>
    </source>
</reference>
<organism evidence="2 3">
    <name type="scientific">Mycoplasmoides fastidiosum</name>
    <dbReference type="NCBI Taxonomy" id="92758"/>
    <lineage>
        <taxon>Bacteria</taxon>
        <taxon>Bacillati</taxon>
        <taxon>Mycoplasmatota</taxon>
        <taxon>Mycoplasmoidales</taxon>
        <taxon>Mycoplasmoidaceae</taxon>
        <taxon>Mycoplasmoides</taxon>
    </lineage>
</organism>
<dbReference type="InterPro" id="IPR036388">
    <property type="entry name" value="WH-like_DNA-bd_sf"/>
</dbReference>
<gene>
    <name evidence="2" type="ORF">J2Z62_000319</name>
</gene>
<dbReference type="RefSeq" id="WP_256547425.1">
    <property type="nucleotide sequence ID" value="NZ_CP101809.1"/>
</dbReference>
<feature type="domain" description="HTH rpiR-type" evidence="1">
    <location>
        <begin position="1"/>
        <end position="63"/>
    </location>
</feature>
<sequence>MYKILDISNVRISANEKIINDFINNHTDKFISYSIKKLAETLYLSIGLISRIAEKLGLKVLKN</sequence>
<dbReference type="Proteomes" id="UP001240643">
    <property type="component" value="Unassembled WGS sequence"/>
</dbReference>
<keyword evidence="3" id="KW-1185">Reference proteome</keyword>
<dbReference type="SUPFAM" id="SSF46689">
    <property type="entry name" value="Homeodomain-like"/>
    <property type="match status" value="1"/>
</dbReference>
<dbReference type="Gene3D" id="1.10.10.10">
    <property type="entry name" value="Winged helix-like DNA-binding domain superfamily/Winged helix DNA-binding domain"/>
    <property type="match status" value="1"/>
</dbReference>
<evidence type="ECO:0000313" key="3">
    <source>
        <dbReference type="Proteomes" id="UP001240643"/>
    </source>
</evidence>
<keyword evidence="2" id="KW-0238">DNA-binding</keyword>
<dbReference type="GO" id="GO:0003677">
    <property type="term" value="F:DNA binding"/>
    <property type="evidence" value="ECO:0007669"/>
    <property type="project" value="UniProtKB-KW"/>
</dbReference>
<comment type="caution">
    <text evidence="2">The sequence shown here is derived from an EMBL/GenBank/DDBJ whole genome shotgun (WGS) entry which is preliminary data.</text>
</comment>
<dbReference type="InterPro" id="IPR009057">
    <property type="entry name" value="Homeodomain-like_sf"/>
</dbReference>
<protein>
    <submittedName>
        <fullName evidence="2">DNA-binding MurR/RpiR family transcriptional regulator</fullName>
    </submittedName>
</protein>
<evidence type="ECO:0000313" key="2">
    <source>
        <dbReference type="EMBL" id="MDQ0513881.1"/>
    </source>
</evidence>
<dbReference type="InterPro" id="IPR000281">
    <property type="entry name" value="HTH_RpiR"/>
</dbReference>
<dbReference type="PROSITE" id="PS51071">
    <property type="entry name" value="HTH_RPIR"/>
    <property type="match status" value="1"/>
</dbReference>
<accession>A0ABU0LYV4</accession>
<dbReference type="Pfam" id="PF01418">
    <property type="entry name" value="HTH_6"/>
    <property type="match status" value="1"/>
</dbReference>
<name>A0ABU0LYV4_9BACT</name>